<dbReference type="KEGG" id="paqt:E8L99_13390"/>
<organism evidence="2 3">
    <name type="scientific">Phreatobacter aquaticus</name>
    <dbReference type="NCBI Taxonomy" id="2570229"/>
    <lineage>
        <taxon>Bacteria</taxon>
        <taxon>Pseudomonadati</taxon>
        <taxon>Pseudomonadota</taxon>
        <taxon>Alphaproteobacteria</taxon>
        <taxon>Hyphomicrobiales</taxon>
        <taxon>Phreatobacteraceae</taxon>
        <taxon>Phreatobacter</taxon>
    </lineage>
</organism>
<feature type="transmembrane region" description="Helical" evidence="1">
    <location>
        <begin position="92"/>
        <end position="115"/>
    </location>
</feature>
<keyword evidence="1" id="KW-0812">Transmembrane</keyword>
<dbReference type="Proteomes" id="UP000298588">
    <property type="component" value="Chromosome"/>
</dbReference>
<sequence length="144" mass="14825">MRVLIASVFAFLGGAIGGWLATMGFYLGYLALTGARDHDGGGAMAYGLVIGPVIAIVLGAAAAVGTALRMTRDPQRSAVSRSAEPDGRPVRILLWSCCAFLIGLVPGFLLFVAGLATIAETAALALLVALATGLVMLVRRRRAP</sequence>
<keyword evidence="1" id="KW-1133">Transmembrane helix</keyword>
<dbReference type="RefSeq" id="WP_137100013.1">
    <property type="nucleotide sequence ID" value="NZ_CP039865.1"/>
</dbReference>
<feature type="transmembrane region" description="Helical" evidence="1">
    <location>
        <begin position="44"/>
        <end position="71"/>
    </location>
</feature>
<evidence type="ECO:0000313" key="3">
    <source>
        <dbReference type="Proteomes" id="UP000298588"/>
    </source>
</evidence>
<keyword evidence="3" id="KW-1185">Reference proteome</keyword>
<keyword evidence="1" id="KW-0472">Membrane</keyword>
<feature type="transmembrane region" description="Helical" evidence="1">
    <location>
        <begin position="7"/>
        <end position="32"/>
    </location>
</feature>
<protein>
    <submittedName>
        <fullName evidence="2">Uncharacterized protein</fullName>
    </submittedName>
</protein>
<feature type="transmembrane region" description="Helical" evidence="1">
    <location>
        <begin position="121"/>
        <end position="138"/>
    </location>
</feature>
<accession>A0A4D7QRG7</accession>
<dbReference type="EMBL" id="CP039865">
    <property type="protein sequence ID" value="QCK86682.1"/>
    <property type="molecule type" value="Genomic_DNA"/>
</dbReference>
<dbReference type="AlphaFoldDB" id="A0A4D7QRG7"/>
<reference evidence="2 3" key="1">
    <citation type="submission" date="2019-04" db="EMBL/GenBank/DDBJ databases">
        <title>Phreatobacter aquaticus sp. nov.</title>
        <authorList>
            <person name="Choi A."/>
            <person name="Baek K."/>
        </authorList>
    </citation>
    <scope>NUCLEOTIDE SEQUENCE [LARGE SCALE GENOMIC DNA]</scope>
    <source>
        <strain evidence="2 3">NMCR1094</strain>
    </source>
</reference>
<name>A0A4D7QRG7_9HYPH</name>
<gene>
    <name evidence="2" type="ORF">E8L99_13390</name>
</gene>
<proteinExistence type="predicted"/>
<evidence type="ECO:0000313" key="2">
    <source>
        <dbReference type="EMBL" id="QCK86682.1"/>
    </source>
</evidence>
<evidence type="ECO:0000256" key="1">
    <source>
        <dbReference type="SAM" id="Phobius"/>
    </source>
</evidence>